<organism evidence="2 3">
    <name type="scientific">Brassica oleracea var. oleracea</name>
    <dbReference type="NCBI Taxonomy" id="109376"/>
    <lineage>
        <taxon>Eukaryota</taxon>
        <taxon>Viridiplantae</taxon>
        <taxon>Streptophyta</taxon>
        <taxon>Embryophyta</taxon>
        <taxon>Tracheophyta</taxon>
        <taxon>Spermatophyta</taxon>
        <taxon>Magnoliopsida</taxon>
        <taxon>eudicotyledons</taxon>
        <taxon>Gunneridae</taxon>
        <taxon>Pentapetalae</taxon>
        <taxon>rosids</taxon>
        <taxon>malvids</taxon>
        <taxon>Brassicales</taxon>
        <taxon>Brassicaceae</taxon>
        <taxon>Brassiceae</taxon>
        <taxon>Brassica</taxon>
    </lineage>
</organism>
<dbReference type="HOGENOM" id="CLU_1236551_0_0_1"/>
<name>A0A0D3AJS9_BRAOL</name>
<evidence type="ECO:0000313" key="2">
    <source>
        <dbReference type="EnsemblPlants" id="Bo2g016600.1"/>
    </source>
</evidence>
<feature type="compositionally biased region" description="Basic and acidic residues" evidence="1">
    <location>
        <begin position="53"/>
        <end position="64"/>
    </location>
</feature>
<sequence>MAPKKNDDKAIELAQRDDERFVVMEGELSTMKEQMGELMKMMASGFEKLALRKVDPTGEKDRRVGGPITPDLISNPADALKPTVYQGEGSGNRIKADENVDNEDDIEDDVKDNDTAFSNEGMDINIEAENETEEGEGAESALDEYAETSSRKRMRILKHNQAGELNSTRNVLGVAGLKCFIWNKDYSLLKTKLLHQESLSMSKHRQMSRDKTRTIRLALCNPQD</sequence>
<dbReference type="Proteomes" id="UP000032141">
    <property type="component" value="Chromosome C2"/>
</dbReference>
<reference evidence="2 3" key="1">
    <citation type="journal article" date="2014" name="Genome Biol.">
        <title>Transcriptome and methylome profiling reveals relics of genome dominance in the mesopolyploid Brassica oleracea.</title>
        <authorList>
            <person name="Parkin I.A."/>
            <person name="Koh C."/>
            <person name="Tang H."/>
            <person name="Robinson S.J."/>
            <person name="Kagale S."/>
            <person name="Clarke W.E."/>
            <person name="Town C.D."/>
            <person name="Nixon J."/>
            <person name="Krishnakumar V."/>
            <person name="Bidwell S.L."/>
            <person name="Denoeud F."/>
            <person name="Belcram H."/>
            <person name="Links M.G."/>
            <person name="Just J."/>
            <person name="Clarke C."/>
            <person name="Bender T."/>
            <person name="Huebert T."/>
            <person name="Mason A.S."/>
            <person name="Pires J.C."/>
            <person name="Barker G."/>
            <person name="Moore J."/>
            <person name="Walley P.G."/>
            <person name="Manoli S."/>
            <person name="Batley J."/>
            <person name="Edwards D."/>
            <person name="Nelson M.N."/>
            <person name="Wang X."/>
            <person name="Paterson A.H."/>
            <person name="King G."/>
            <person name="Bancroft I."/>
            <person name="Chalhoub B."/>
            <person name="Sharpe A.G."/>
        </authorList>
    </citation>
    <scope>NUCLEOTIDE SEQUENCE</scope>
    <source>
        <strain evidence="2 3">cv. TO1000</strain>
    </source>
</reference>
<reference evidence="2" key="2">
    <citation type="submission" date="2015-03" db="UniProtKB">
        <authorList>
            <consortium name="EnsemblPlants"/>
        </authorList>
    </citation>
    <scope>IDENTIFICATION</scope>
</reference>
<dbReference type="EnsemblPlants" id="Bo2g016600.1">
    <property type="protein sequence ID" value="Bo2g016600.1"/>
    <property type="gene ID" value="Bo2g016600"/>
</dbReference>
<evidence type="ECO:0000256" key="1">
    <source>
        <dbReference type="SAM" id="MobiDB-lite"/>
    </source>
</evidence>
<feature type="region of interest" description="Disordered" evidence="1">
    <location>
        <begin position="53"/>
        <end position="78"/>
    </location>
</feature>
<evidence type="ECO:0000313" key="3">
    <source>
        <dbReference type="Proteomes" id="UP000032141"/>
    </source>
</evidence>
<keyword evidence="3" id="KW-1185">Reference proteome</keyword>
<proteinExistence type="predicted"/>
<protein>
    <submittedName>
        <fullName evidence="2">Uncharacterized protein</fullName>
    </submittedName>
</protein>
<dbReference type="AlphaFoldDB" id="A0A0D3AJS9"/>
<accession>A0A0D3AJS9</accession>
<dbReference type="Gramene" id="Bo2g016600.1">
    <property type="protein sequence ID" value="Bo2g016600.1"/>
    <property type="gene ID" value="Bo2g016600"/>
</dbReference>